<name>A0A484MR16_9ASTE</name>
<feature type="compositionally biased region" description="Low complexity" evidence="1">
    <location>
        <begin position="594"/>
        <end position="603"/>
    </location>
</feature>
<feature type="region of interest" description="Disordered" evidence="1">
    <location>
        <begin position="773"/>
        <end position="812"/>
    </location>
</feature>
<organism evidence="3 4">
    <name type="scientific">Cuscuta campestris</name>
    <dbReference type="NCBI Taxonomy" id="132261"/>
    <lineage>
        <taxon>Eukaryota</taxon>
        <taxon>Viridiplantae</taxon>
        <taxon>Streptophyta</taxon>
        <taxon>Embryophyta</taxon>
        <taxon>Tracheophyta</taxon>
        <taxon>Spermatophyta</taxon>
        <taxon>Magnoliopsida</taxon>
        <taxon>eudicotyledons</taxon>
        <taxon>Gunneridae</taxon>
        <taxon>Pentapetalae</taxon>
        <taxon>asterids</taxon>
        <taxon>lamiids</taxon>
        <taxon>Solanales</taxon>
        <taxon>Convolvulaceae</taxon>
        <taxon>Cuscuteae</taxon>
        <taxon>Cuscuta</taxon>
        <taxon>Cuscuta subgen. Grammica</taxon>
        <taxon>Cuscuta sect. Cleistogrammica</taxon>
    </lineage>
</organism>
<feature type="compositionally biased region" description="Polar residues" evidence="1">
    <location>
        <begin position="657"/>
        <end position="695"/>
    </location>
</feature>
<dbReference type="AlphaFoldDB" id="A0A484MR16"/>
<feature type="domain" description="DUF4218" evidence="2">
    <location>
        <begin position="280"/>
        <end position="329"/>
    </location>
</feature>
<feature type="compositionally biased region" description="Basic and acidic residues" evidence="1">
    <location>
        <begin position="435"/>
        <end position="449"/>
    </location>
</feature>
<dbReference type="Pfam" id="PF14223">
    <property type="entry name" value="Retrotran_gag_2"/>
    <property type="match status" value="1"/>
</dbReference>
<proteinExistence type="predicted"/>
<feature type="region of interest" description="Disordered" evidence="1">
    <location>
        <begin position="223"/>
        <end position="271"/>
    </location>
</feature>
<sequence>MTEKNPTPEKSATTPPSTPHLAFTTISNVKLHVPILLSFSEPNYKKWSRLFLLLVRRFSLGDFLTGKSVPSGTDDTEWYQLDALIQGWILSTINDEVSDLVLSSTDSATELWKSIHSLFHDNKPARVMQLEHQFRTTTKGSLTMSAYCQALRNLADWLDDVDALVSEQQLVLQVLRGLPDDIRNQTSFLQFQTPPPTFLQTRSALLLIEGQWMDLGSDDHSSGTALLSASSPGAILHSPTGGGRGPHSTSSGRGQQQHSGGSGRGRGGHRSRGQVMAIMKLGQLKKKVTNKAHVEASICQAYITEEIATFASYYFEPNVISRRKRPARNDDVGDGSKSFSIFNYPGRGYGKVGKRYITGDLYRIAHTYILVNCPEVQPFYSEFRESLSHFSQEDVDLLVDSKFAEWFKEKPSDRIVINFSPNFFSVLHSLERERMGKQSKESSRSRKSAESAQLGKGKVTPAQVAFIVDCYLGDNNLSETRSAFRSEAPHLFSKSPPQESTKVLSLGELLDEYVCLKGQKLAVDKERGLLEQEKFRLQNLLKGMQDVMNAYNASATINTPPALVSSSSQFPAGGYSGFNSQTMMQTMAPSIVHTYSSTPTDPTSTKRKRSISDAHLSSKKSNKSSAAGKLPLKGGKAPAKANNADSGHDNPSKLSAIPSSVHRNVSNGTTVQGSTVSKCLFKQSTQSPPTNSSGPKTPPRASSSQSGKSISPQEITSTATSGNDFTPQQAVSPNCMIISSETIRVSPSKQLGYYSIERNRCISTLSPVKANMNSTKRDHVKGRLDFDASDLPSSSTKVPSPGGNSTSESDGEMFDLDLDALGMEFNLSELLVDFELDGQGNFSSPQQDKNSSPEPFSDSPNKSGEGDMGANQISSHISSTFTEVLAKETGLSDPNTFTSMKSVTKRIEILSPGLWQING</sequence>
<reference evidence="3 4" key="1">
    <citation type="submission" date="2018-04" db="EMBL/GenBank/DDBJ databases">
        <authorList>
            <person name="Vogel A."/>
        </authorList>
    </citation>
    <scope>NUCLEOTIDE SEQUENCE [LARGE SCALE GENOMIC DNA]</scope>
</reference>
<feature type="compositionally biased region" description="Low complexity" evidence="1">
    <location>
        <begin position="702"/>
        <end position="711"/>
    </location>
</feature>
<feature type="compositionally biased region" description="Low complexity" evidence="1">
    <location>
        <begin position="250"/>
        <end position="259"/>
    </location>
</feature>
<evidence type="ECO:0000256" key="1">
    <source>
        <dbReference type="SAM" id="MobiDB-lite"/>
    </source>
</evidence>
<dbReference type="Proteomes" id="UP000595140">
    <property type="component" value="Unassembled WGS sequence"/>
</dbReference>
<evidence type="ECO:0000259" key="2">
    <source>
        <dbReference type="Pfam" id="PF13960"/>
    </source>
</evidence>
<keyword evidence="4" id="KW-1185">Reference proteome</keyword>
<feature type="compositionally biased region" description="Basic and acidic residues" evidence="1">
    <location>
        <begin position="775"/>
        <end position="786"/>
    </location>
</feature>
<feature type="region of interest" description="Disordered" evidence="1">
    <location>
        <begin position="593"/>
        <end position="729"/>
    </location>
</feature>
<accession>A0A484MR16</accession>
<protein>
    <recommendedName>
        <fullName evidence="2">DUF4218 domain-containing protein</fullName>
    </recommendedName>
</protein>
<feature type="compositionally biased region" description="Polar residues" evidence="1">
    <location>
        <begin position="712"/>
        <end position="729"/>
    </location>
</feature>
<dbReference type="EMBL" id="OOIL02004257">
    <property type="protein sequence ID" value="VFQ90949.1"/>
    <property type="molecule type" value="Genomic_DNA"/>
</dbReference>
<dbReference type="InterPro" id="IPR025452">
    <property type="entry name" value="DUF4218"/>
</dbReference>
<dbReference type="OrthoDB" id="1939654at2759"/>
<evidence type="ECO:0000313" key="3">
    <source>
        <dbReference type="EMBL" id="VFQ90949.1"/>
    </source>
</evidence>
<feature type="compositionally biased region" description="Polar residues" evidence="1">
    <location>
        <begin position="791"/>
        <end position="808"/>
    </location>
</feature>
<gene>
    <name evidence="3" type="ORF">CCAM_LOCUS32725</name>
</gene>
<evidence type="ECO:0000313" key="4">
    <source>
        <dbReference type="Proteomes" id="UP000595140"/>
    </source>
</evidence>
<feature type="compositionally biased region" description="Low complexity" evidence="1">
    <location>
        <begin position="623"/>
        <end position="644"/>
    </location>
</feature>
<dbReference type="PANTHER" id="PTHR35117">
    <property type="entry name" value="MYOSIN-M HEAVY PROTEIN"/>
    <property type="match status" value="1"/>
</dbReference>
<feature type="region of interest" description="Disordered" evidence="1">
    <location>
        <begin position="838"/>
        <end position="872"/>
    </location>
</feature>
<dbReference type="Pfam" id="PF13960">
    <property type="entry name" value="DUF4218"/>
    <property type="match status" value="1"/>
</dbReference>
<dbReference type="PANTHER" id="PTHR35117:SF1">
    <property type="entry name" value="MYOSIN-M HEAVY PROTEIN"/>
    <property type="match status" value="1"/>
</dbReference>
<feature type="compositionally biased region" description="Polar residues" evidence="1">
    <location>
        <begin position="840"/>
        <end position="862"/>
    </location>
</feature>
<feature type="region of interest" description="Disordered" evidence="1">
    <location>
        <begin position="435"/>
        <end position="455"/>
    </location>
</feature>